<name>A0AAV3R3J0_LITER</name>
<protein>
    <submittedName>
        <fullName evidence="2">Uncharacterized protein</fullName>
    </submittedName>
</protein>
<sequence length="94" mass="10155">MMEQNTPLDTAANNSPGLTGNKNLRPKKAASKLKRSSQMGNLYRRLKGKLEGSCLTGKSQGKRKIGAPAGGKQGMAYALAEMTTFYKDCLLLTF</sequence>
<keyword evidence="3" id="KW-1185">Reference proteome</keyword>
<proteinExistence type="predicted"/>
<evidence type="ECO:0000256" key="1">
    <source>
        <dbReference type="SAM" id="MobiDB-lite"/>
    </source>
</evidence>
<dbReference type="Proteomes" id="UP001454036">
    <property type="component" value="Unassembled WGS sequence"/>
</dbReference>
<accession>A0AAV3R3J0</accession>
<evidence type="ECO:0000313" key="3">
    <source>
        <dbReference type="Proteomes" id="UP001454036"/>
    </source>
</evidence>
<comment type="caution">
    <text evidence="2">The sequence shown here is derived from an EMBL/GenBank/DDBJ whole genome shotgun (WGS) entry which is preliminary data.</text>
</comment>
<feature type="compositionally biased region" description="Polar residues" evidence="1">
    <location>
        <begin position="1"/>
        <end position="22"/>
    </location>
</feature>
<gene>
    <name evidence="2" type="ORF">LIER_24220</name>
</gene>
<dbReference type="AlphaFoldDB" id="A0AAV3R3J0"/>
<feature type="compositionally biased region" description="Basic residues" evidence="1">
    <location>
        <begin position="24"/>
        <end position="35"/>
    </location>
</feature>
<reference evidence="2 3" key="1">
    <citation type="submission" date="2024-01" db="EMBL/GenBank/DDBJ databases">
        <title>The complete chloroplast genome sequence of Lithospermum erythrorhizon: insights into the phylogenetic relationship among Boraginaceae species and the maternal lineages of purple gromwells.</title>
        <authorList>
            <person name="Okada T."/>
            <person name="Watanabe K."/>
        </authorList>
    </citation>
    <scope>NUCLEOTIDE SEQUENCE [LARGE SCALE GENOMIC DNA]</scope>
</reference>
<feature type="region of interest" description="Disordered" evidence="1">
    <location>
        <begin position="1"/>
        <end position="42"/>
    </location>
</feature>
<evidence type="ECO:0000313" key="2">
    <source>
        <dbReference type="EMBL" id="GAA0169828.1"/>
    </source>
</evidence>
<organism evidence="2 3">
    <name type="scientific">Lithospermum erythrorhizon</name>
    <name type="common">Purple gromwell</name>
    <name type="synonym">Lithospermum officinale var. erythrorhizon</name>
    <dbReference type="NCBI Taxonomy" id="34254"/>
    <lineage>
        <taxon>Eukaryota</taxon>
        <taxon>Viridiplantae</taxon>
        <taxon>Streptophyta</taxon>
        <taxon>Embryophyta</taxon>
        <taxon>Tracheophyta</taxon>
        <taxon>Spermatophyta</taxon>
        <taxon>Magnoliopsida</taxon>
        <taxon>eudicotyledons</taxon>
        <taxon>Gunneridae</taxon>
        <taxon>Pentapetalae</taxon>
        <taxon>asterids</taxon>
        <taxon>lamiids</taxon>
        <taxon>Boraginales</taxon>
        <taxon>Boraginaceae</taxon>
        <taxon>Boraginoideae</taxon>
        <taxon>Lithospermeae</taxon>
        <taxon>Lithospermum</taxon>
    </lineage>
</organism>
<dbReference type="EMBL" id="BAABME010006990">
    <property type="protein sequence ID" value="GAA0169828.1"/>
    <property type="molecule type" value="Genomic_DNA"/>
</dbReference>